<accession>A0ABT9Y5E7</accession>
<evidence type="ECO:0000256" key="1">
    <source>
        <dbReference type="SAM" id="Phobius"/>
    </source>
</evidence>
<evidence type="ECO:0000313" key="2">
    <source>
        <dbReference type="EMBL" id="MDQ0203057.1"/>
    </source>
</evidence>
<organism evidence="2 3">
    <name type="scientific">Pectinatus haikarae</name>
    <dbReference type="NCBI Taxonomy" id="349096"/>
    <lineage>
        <taxon>Bacteria</taxon>
        <taxon>Bacillati</taxon>
        <taxon>Bacillota</taxon>
        <taxon>Negativicutes</taxon>
        <taxon>Selenomonadales</taxon>
        <taxon>Selenomonadaceae</taxon>
        <taxon>Pectinatus</taxon>
    </lineage>
</organism>
<comment type="caution">
    <text evidence="2">The sequence shown here is derived from an EMBL/GenBank/DDBJ whole genome shotgun (WGS) entry which is preliminary data.</text>
</comment>
<protein>
    <submittedName>
        <fullName evidence="2">L-asparagine transporter-like permease</fullName>
    </submittedName>
</protein>
<sequence>MHDFAAVRGRSIIISILAITLLIFINLFLNSDVYLFTAIICGYLAAVYYAFMLAVRIRKIMLLSQPAAKRSARSGILFRIVFLLLILLIVIKFSKVFFIAFITGFFIMHLVIFINLIIFSYQKKIH</sequence>
<dbReference type="Proteomes" id="UP001239167">
    <property type="component" value="Unassembled WGS sequence"/>
</dbReference>
<feature type="transmembrane region" description="Helical" evidence="1">
    <location>
        <begin position="12"/>
        <end position="29"/>
    </location>
</feature>
<feature type="transmembrane region" description="Helical" evidence="1">
    <location>
        <begin position="35"/>
        <end position="55"/>
    </location>
</feature>
<feature type="transmembrane region" description="Helical" evidence="1">
    <location>
        <begin position="76"/>
        <end position="93"/>
    </location>
</feature>
<proteinExistence type="predicted"/>
<keyword evidence="1" id="KW-0812">Transmembrane</keyword>
<feature type="transmembrane region" description="Helical" evidence="1">
    <location>
        <begin position="99"/>
        <end position="121"/>
    </location>
</feature>
<evidence type="ECO:0000313" key="3">
    <source>
        <dbReference type="Proteomes" id="UP001239167"/>
    </source>
</evidence>
<keyword evidence="3" id="KW-1185">Reference proteome</keyword>
<name>A0ABT9Y5E7_9FIRM</name>
<dbReference type="RefSeq" id="WP_196603481.1">
    <property type="nucleotide sequence ID" value="NZ_CP116940.1"/>
</dbReference>
<keyword evidence="1" id="KW-1133">Transmembrane helix</keyword>
<keyword evidence="1" id="KW-0472">Membrane</keyword>
<gene>
    <name evidence="2" type="ORF">J2S01_000764</name>
</gene>
<dbReference type="EMBL" id="JAUSUE010000004">
    <property type="protein sequence ID" value="MDQ0203057.1"/>
    <property type="molecule type" value="Genomic_DNA"/>
</dbReference>
<reference evidence="2 3" key="1">
    <citation type="submission" date="2023-07" db="EMBL/GenBank/DDBJ databases">
        <title>Genomic Encyclopedia of Type Strains, Phase IV (KMG-IV): sequencing the most valuable type-strain genomes for metagenomic binning, comparative biology and taxonomic classification.</title>
        <authorList>
            <person name="Goeker M."/>
        </authorList>
    </citation>
    <scope>NUCLEOTIDE SEQUENCE [LARGE SCALE GENOMIC DNA]</scope>
    <source>
        <strain evidence="2 3">DSM 16980</strain>
    </source>
</reference>